<evidence type="ECO:0000256" key="1">
    <source>
        <dbReference type="ARBA" id="ARBA00022723"/>
    </source>
</evidence>
<feature type="domain" description="RING-type" evidence="5">
    <location>
        <begin position="37"/>
        <end position="82"/>
    </location>
</feature>
<dbReference type="EMBL" id="MN739484">
    <property type="protein sequence ID" value="QHT07673.1"/>
    <property type="molecule type" value="Genomic_DNA"/>
</dbReference>
<evidence type="ECO:0000256" key="4">
    <source>
        <dbReference type="SAM" id="Phobius"/>
    </source>
</evidence>
<feature type="transmembrane region" description="Helical" evidence="4">
    <location>
        <begin position="114"/>
        <end position="132"/>
    </location>
</feature>
<dbReference type="Pfam" id="PF13639">
    <property type="entry name" value="zf-RING_2"/>
    <property type="match status" value="1"/>
</dbReference>
<organism evidence="6">
    <name type="scientific">viral metagenome</name>
    <dbReference type="NCBI Taxonomy" id="1070528"/>
    <lineage>
        <taxon>unclassified sequences</taxon>
        <taxon>metagenomes</taxon>
        <taxon>organismal metagenomes</taxon>
    </lineage>
</organism>
<dbReference type="InterPro" id="IPR001841">
    <property type="entry name" value="Znf_RING"/>
</dbReference>
<feature type="transmembrane region" description="Helical" evidence="4">
    <location>
        <begin position="24"/>
        <end position="44"/>
    </location>
</feature>
<keyword evidence="4" id="KW-0812">Transmembrane</keyword>
<protein>
    <recommendedName>
        <fullName evidence="5">RING-type domain-containing protein</fullName>
    </recommendedName>
</protein>
<evidence type="ECO:0000256" key="3">
    <source>
        <dbReference type="ARBA" id="ARBA00022833"/>
    </source>
</evidence>
<accession>A0A6C0CTU3</accession>
<reference evidence="6" key="1">
    <citation type="journal article" date="2020" name="Nature">
        <title>Giant virus diversity and host interactions through global metagenomics.</title>
        <authorList>
            <person name="Schulz F."/>
            <person name="Roux S."/>
            <person name="Paez-Espino D."/>
            <person name="Jungbluth S."/>
            <person name="Walsh D.A."/>
            <person name="Denef V.J."/>
            <person name="McMahon K.D."/>
            <person name="Konstantinidis K.T."/>
            <person name="Eloe-Fadrosh E.A."/>
            <person name="Kyrpides N.C."/>
            <person name="Woyke T."/>
        </authorList>
    </citation>
    <scope>NUCLEOTIDE SEQUENCE</scope>
    <source>
        <strain evidence="6">GVMAG-M-3300021964-36</strain>
    </source>
</reference>
<keyword evidence="3" id="KW-0862">Zinc</keyword>
<dbReference type="GO" id="GO:0061630">
    <property type="term" value="F:ubiquitin protein ligase activity"/>
    <property type="evidence" value="ECO:0007669"/>
    <property type="project" value="TreeGrafter"/>
</dbReference>
<sequence length="158" mass="19038">MRFVYQQVLNSVCGDDYVLNSLKYILYVTYLYMIMECIICFGVIENSDLLETTVCQHIFHKQCIHTLIKYNKYRASCCPLCRAILPKHKLFPNDSHMKSTYELHMELIQRRERFDILIILITVIMLPFMLWYCYKIHVEHDALMSTMVVSNRQREYIY</sequence>
<dbReference type="Gene3D" id="3.30.40.10">
    <property type="entry name" value="Zinc/RING finger domain, C3HC4 (zinc finger)"/>
    <property type="match status" value="1"/>
</dbReference>
<keyword evidence="2" id="KW-0863">Zinc-finger</keyword>
<keyword evidence="4" id="KW-1133">Transmembrane helix</keyword>
<keyword evidence="1" id="KW-0479">Metal-binding</keyword>
<dbReference type="GO" id="GO:0008270">
    <property type="term" value="F:zinc ion binding"/>
    <property type="evidence" value="ECO:0007669"/>
    <property type="project" value="UniProtKB-KW"/>
</dbReference>
<dbReference type="PANTHER" id="PTHR45969">
    <property type="entry name" value="RING ZINC FINGER PROTEIN-RELATED"/>
    <property type="match status" value="1"/>
</dbReference>
<dbReference type="AlphaFoldDB" id="A0A6C0CTU3"/>
<dbReference type="SUPFAM" id="SSF57850">
    <property type="entry name" value="RING/U-box"/>
    <property type="match status" value="1"/>
</dbReference>
<evidence type="ECO:0000313" key="6">
    <source>
        <dbReference type="EMBL" id="QHT07673.1"/>
    </source>
</evidence>
<dbReference type="PROSITE" id="PS50089">
    <property type="entry name" value="ZF_RING_2"/>
    <property type="match status" value="1"/>
</dbReference>
<evidence type="ECO:0000259" key="5">
    <source>
        <dbReference type="PROSITE" id="PS50089"/>
    </source>
</evidence>
<proteinExistence type="predicted"/>
<keyword evidence="4" id="KW-0472">Membrane</keyword>
<dbReference type="InterPro" id="IPR013083">
    <property type="entry name" value="Znf_RING/FYVE/PHD"/>
</dbReference>
<dbReference type="GO" id="GO:0016567">
    <property type="term" value="P:protein ubiquitination"/>
    <property type="evidence" value="ECO:0007669"/>
    <property type="project" value="TreeGrafter"/>
</dbReference>
<name>A0A6C0CTU3_9ZZZZ</name>
<dbReference type="SMART" id="SM00184">
    <property type="entry name" value="RING"/>
    <property type="match status" value="1"/>
</dbReference>
<dbReference type="PANTHER" id="PTHR45969:SF69">
    <property type="entry name" value="FINGER DOMAIN PROTEIN, PUTATIVE (AFU_ORTHOLOGUE AFUA_3G12190)-RELATED"/>
    <property type="match status" value="1"/>
</dbReference>
<evidence type="ECO:0000256" key="2">
    <source>
        <dbReference type="ARBA" id="ARBA00022771"/>
    </source>
</evidence>